<dbReference type="GO" id="GO:0005929">
    <property type="term" value="C:cilium"/>
    <property type="evidence" value="ECO:0007669"/>
    <property type="project" value="TreeGrafter"/>
</dbReference>
<comment type="subcellular location">
    <subcellularLocation>
        <location evidence="1">Cytoplasm</location>
    </subcellularLocation>
</comment>
<comment type="caution">
    <text evidence="5">The sequence shown here is derived from an EMBL/GenBank/DDBJ whole genome shotgun (WGS) entry which is preliminary data.</text>
</comment>
<sequence>MPHRVQQTYLETKSGTDLRRITKSGLIRMANEAMLDVSKQKREQDRQRLNKLIVQRMREELPVYTIQEIRMHRLPYWEAMMIEMEEKGYKKTIEYINKIFKVEECNDQFILKASKNELEKLFNFLKIHEMYLNQDVCSKACREFLKCGIYFAFLHKDWWWLGERMLLDSIDMCFQYQAKKYEAFSRFSYAKFKIENLKDFSVEDELIVAKEMSATEPWVVKILFPDMKDTLFMQICLLLYRCFMRKARQWVNTHPKEALVLATQAKRNAGSACYKTGEMEASLIKAACEINLNRPREAVATLNCTLTQQTSIKSHEGVCKVKAALVKAHLCNNDVDSAFLTLNDLRDLTKRYNVLMYLAVAYKTLGEYYIEKGEPGIADPFITEALLILEQCDTKEFSADILFMKNLEAIAKGLELMPGFIKHIRQSEEPGPEQELSLSLLIDWKNERKPFWHVSVGEMRRRSSEQSRSMLHDTSMRIKPLDLMDASAKLQNVEKKLAKLMHDQNETPVIEPISKKV</sequence>
<organism evidence="5 6">
    <name type="scientific">Acanthoscelides obtectus</name>
    <name type="common">Bean weevil</name>
    <name type="synonym">Bruchus obtectus</name>
    <dbReference type="NCBI Taxonomy" id="200917"/>
    <lineage>
        <taxon>Eukaryota</taxon>
        <taxon>Metazoa</taxon>
        <taxon>Ecdysozoa</taxon>
        <taxon>Arthropoda</taxon>
        <taxon>Hexapoda</taxon>
        <taxon>Insecta</taxon>
        <taxon>Pterygota</taxon>
        <taxon>Neoptera</taxon>
        <taxon>Endopterygota</taxon>
        <taxon>Coleoptera</taxon>
        <taxon>Polyphaga</taxon>
        <taxon>Cucujiformia</taxon>
        <taxon>Chrysomeloidea</taxon>
        <taxon>Chrysomelidae</taxon>
        <taxon>Bruchinae</taxon>
        <taxon>Bruchini</taxon>
        <taxon>Acanthoscelides</taxon>
    </lineage>
</organism>
<proteinExistence type="predicted"/>
<dbReference type="OrthoDB" id="7594656at2759"/>
<reference evidence="5" key="1">
    <citation type="submission" date="2022-03" db="EMBL/GenBank/DDBJ databases">
        <authorList>
            <person name="Sayadi A."/>
        </authorList>
    </citation>
    <scope>NUCLEOTIDE SEQUENCE</scope>
</reference>
<dbReference type="AlphaFoldDB" id="A0A9P0L0H5"/>
<evidence type="ECO:0000256" key="1">
    <source>
        <dbReference type="ARBA" id="ARBA00004496"/>
    </source>
</evidence>
<evidence type="ECO:0000256" key="2">
    <source>
        <dbReference type="ARBA" id="ARBA00022490"/>
    </source>
</evidence>
<dbReference type="GO" id="GO:0005737">
    <property type="term" value="C:cytoplasm"/>
    <property type="evidence" value="ECO:0007669"/>
    <property type="project" value="UniProtKB-SubCell"/>
</dbReference>
<name>A0A9P0L0H5_ACAOB</name>
<dbReference type="InterPro" id="IPR051476">
    <property type="entry name" value="Bac_ResReg_Asp_Phosphatase"/>
</dbReference>
<dbReference type="PANTHER" id="PTHR46630">
    <property type="entry name" value="TETRATRICOPEPTIDE REPEAT PROTEIN 29"/>
    <property type="match status" value="1"/>
</dbReference>
<dbReference type="PANTHER" id="PTHR46630:SF1">
    <property type="entry name" value="TETRATRICOPEPTIDE REPEAT PROTEIN 29"/>
    <property type="match status" value="1"/>
</dbReference>
<keyword evidence="4" id="KW-0802">TPR repeat</keyword>
<evidence type="ECO:0000256" key="3">
    <source>
        <dbReference type="ARBA" id="ARBA00022737"/>
    </source>
</evidence>
<keyword evidence="2" id="KW-0963">Cytoplasm</keyword>
<keyword evidence="6" id="KW-1185">Reference proteome</keyword>
<evidence type="ECO:0000313" key="6">
    <source>
        <dbReference type="Proteomes" id="UP001152888"/>
    </source>
</evidence>
<gene>
    <name evidence="5" type="ORF">ACAOBT_LOCUS17491</name>
</gene>
<evidence type="ECO:0000313" key="5">
    <source>
        <dbReference type="EMBL" id="CAH1986868.1"/>
    </source>
</evidence>
<protein>
    <submittedName>
        <fullName evidence="5">Uncharacterized protein</fullName>
    </submittedName>
</protein>
<keyword evidence="3" id="KW-0677">Repeat</keyword>
<dbReference type="Proteomes" id="UP001152888">
    <property type="component" value="Unassembled WGS sequence"/>
</dbReference>
<accession>A0A9P0L0H5</accession>
<dbReference type="GO" id="GO:0003341">
    <property type="term" value="P:cilium movement"/>
    <property type="evidence" value="ECO:0007669"/>
    <property type="project" value="TreeGrafter"/>
</dbReference>
<evidence type="ECO:0000256" key="4">
    <source>
        <dbReference type="ARBA" id="ARBA00022803"/>
    </source>
</evidence>
<dbReference type="EMBL" id="CAKOFQ010007007">
    <property type="protein sequence ID" value="CAH1986868.1"/>
    <property type="molecule type" value="Genomic_DNA"/>
</dbReference>